<accession>A0A518JLE8</accession>
<sequence>MKLKHPSEISAVGIFSLLDMSGYGGLETYVRDLTHGLSEDGIDVNWSGGQAPGGREWQSVWQPRIDRLLPVMTRPSMRWIPKRYSRLAGWRQAKAAADCCDVIHVVGTGWQLFGFPLLAAANRLRVPVTCWPAVHPGTWGDAPLDVDLYNAMDAIFVQSDFEANHLASLGVVSPKFIRCGCACSQVGTGDGERFRRRYRLEGHHTVVLFVGRKSRAKGYHRLREAIARLHQMGQPVSLVSIGRDLEPPYPSLPAEIDIDLGPVDDGIKQDALAACDLFVLPSEAESFGIVYLEAWRYAKPVVCGNAAASAELVERHQGGWVSDGTCESILAQIQKFLKNRSLATQLGLAGRRAVETDYTLEVIVEKHKMTWQKLKDSK</sequence>
<evidence type="ECO:0000259" key="1">
    <source>
        <dbReference type="Pfam" id="PF00534"/>
    </source>
</evidence>
<reference evidence="3 4" key="1">
    <citation type="submission" date="2019-02" db="EMBL/GenBank/DDBJ databases">
        <title>Deep-cultivation of Planctomycetes and their phenomic and genomic characterization uncovers novel biology.</title>
        <authorList>
            <person name="Wiegand S."/>
            <person name="Jogler M."/>
            <person name="Boedeker C."/>
            <person name="Pinto D."/>
            <person name="Vollmers J."/>
            <person name="Rivas-Marin E."/>
            <person name="Kohn T."/>
            <person name="Peeters S.H."/>
            <person name="Heuer A."/>
            <person name="Rast P."/>
            <person name="Oberbeckmann S."/>
            <person name="Bunk B."/>
            <person name="Jeske O."/>
            <person name="Meyerdierks A."/>
            <person name="Storesund J.E."/>
            <person name="Kallscheuer N."/>
            <person name="Luecker S."/>
            <person name="Lage O.M."/>
            <person name="Pohl T."/>
            <person name="Merkel B.J."/>
            <person name="Hornburger P."/>
            <person name="Mueller R.-W."/>
            <person name="Bruemmer F."/>
            <person name="Labrenz M."/>
            <person name="Spormann A.M."/>
            <person name="Op den Camp H."/>
            <person name="Overmann J."/>
            <person name="Amann R."/>
            <person name="Jetten M.S.M."/>
            <person name="Mascher T."/>
            <person name="Medema M.H."/>
            <person name="Devos D.P."/>
            <person name="Kaster A.-K."/>
            <person name="Ovreas L."/>
            <person name="Rohde M."/>
            <person name="Galperin M.Y."/>
            <person name="Jogler C."/>
        </authorList>
    </citation>
    <scope>NUCLEOTIDE SEQUENCE [LARGE SCALE GENOMIC DNA]</scope>
    <source>
        <strain evidence="3 4">Poly24</strain>
    </source>
</reference>
<protein>
    <submittedName>
        <fullName evidence="3">GDP-mannose-dependent alpha-(1-6)-phosphatidylinositol monomannoside mannosyltransferase</fullName>
    </submittedName>
</protein>
<dbReference type="AlphaFoldDB" id="A0A518JLE8"/>
<dbReference type="Gene3D" id="3.40.50.2000">
    <property type="entry name" value="Glycogen Phosphorylase B"/>
    <property type="match status" value="2"/>
</dbReference>
<dbReference type="Proteomes" id="UP000315082">
    <property type="component" value="Chromosome"/>
</dbReference>
<dbReference type="SUPFAM" id="SSF53756">
    <property type="entry name" value="UDP-Glycosyltransferase/glycogen phosphorylase"/>
    <property type="match status" value="1"/>
</dbReference>
<dbReference type="InterPro" id="IPR028098">
    <property type="entry name" value="Glyco_trans_4-like_N"/>
</dbReference>
<keyword evidence="3" id="KW-0328">Glycosyltransferase</keyword>
<feature type="domain" description="Glycosyl transferase family 1" evidence="1">
    <location>
        <begin position="192"/>
        <end position="351"/>
    </location>
</feature>
<dbReference type="InterPro" id="IPR001296">
    <property type="entry name" value="Glyco_trans_1"/>
</dbReference>
<dbReference type="InterPro" id="IPR050194">
    <property type="entry name" value="Glycosyltransferase_grp1"/>
</dbReference>
<proteinExistence type="predicted"/>
<organism evidence="3 4">
    <name type="scientific">Rosistilla carotiformis</name>
    <dbReference type="NCBI Taxonomy" id="2528017"/>
    <lineage>
        <taxon>Bacteria</taxon>
        <taxon>Pseudomonadati</taxon>
        <taxon>Planctomycetota</taxon>
        <taxon>Planctomycetia</taxon>
        <taxon>Pirellulales</taxon>
        <taxon>Pirellulaceae</taxon>
        <taxon>Rosistilla</taxon>
    </lineage>
</organism>
<dbReference type="OrthoDB" id="9787617at2"/>
<dbReference type="GO" id="GO:0016758">
    <property type="term" value="F:hexosyltransferase activity"/>
    <property type="evidence" value="ECO:0007669"/>
    <property type="project" value="TreeGrafter"/>
</dbReference>
<feature type="domain" description="Glycosyltransferase subfamily 4-like N-terminal" evidence="2">
    <location>
        <begin position="24"/>
        <end position="174"/>
    </location>
</feature>
<dbReference type="EMBL" id="CP036348">
    <property type="protein sequence ID" value="QDV66363.1"/>
    <property type="molecule type" value="Genomic_DNA"/>
</dbReference>
<dbReference type="PANTHER" id="PTHR45947:SF3">
    <property type="entry name" value="SULFOQUINOVOSYL TRANSFERASE SQD2"/>
    <property type="match status" value="1"/>
</dbReference>
<evidence type="ECO:0000259" key="2">
    <source>
        <dbReference type="Pfam" id="PF13579"/>
    </source>
</evidence>
<dbReference type="CDD" id="cd03801">
    <property type="entry name" value="GT4_PimA-like"/>
    <property type="match status" value="1"/>
</dbReference>
<dbReference type="Pfam" id="PF00534">
    <property type="entry name" value="Glycos_transf_1"/>
    <property type="match status" value="1"/>
</dbReference>
<evidence type="ECO:0000313" key="4">
    <source>
        <dbReference type="Proteomes" id="UP000315082"/>
    </source>
</evidence>
<gene>
    <name evidence="3" type="primary">pimB_3</name>
    <name evidence="3" type="ORF">Poly24_00470</name>
</gene>
<evidence type="ECO:0000313" key="3">
    <source>
        <dbReference type="EMBL" id="QDV66363.1"/>
    </source>
</evidence>
<keyword evidence="3" id="KW-0808">Transferase</keyword>
<name>A0A518JLE8_9BACT</name>
<dbReference type="KEGG" id="rcf:Poly24_00470"/>
<dbReference type="Pfam" id="PF13579">
    <property type="entry name" value="Glyco_trans_4_4"/>
    <property type="match status" value="1"/>
</dbReference>
<keyword evidence="4" id="KW-1185">Reference proteome</keyword>
<dbReference type="PANTHER" id="PTHR45947">
    <property type="entry name" value="SULFOQUINOVOSYL TRANSFERASE SQD2"/>
    <property type="match status" value="1"/>
</dbReference>